<organism evidence="1 2">
    <name type="scientific">Rhodovibrio sodomensis</name>
    <dbReference type="NCBI Taxonomy" id="1088"/>
    <lineage>
        <taxon>Bacteria</taxon>
        <taxon>Pseudomonadati</taxon>
        <taxon>Pseudomonadota</taxon>
        <taxon>Alphaproteobacteria</taxon>
        <taxon>Rhodospirillales</taxon>
        <taxon>Rhodovibrionaceae</taxon>
        <taxon>Rhodovibrio</taxon>
    </lineage>
</organism>
<protein>
    <submittedName>
        <fullName evidence="1">Uncharacterized protein</fullName>
    </submittedName>
</protein>
<gene>
    <name evidence="1" type="ORF">CKO28_20505</name>
</gene>
<accession>A0ABS1DJM0</accession>
<comment type="caution">
    <text evidence="1">The sequence shown here is derived from an EMBL/GenBank/DDBJ whole genome shotgun (WGS) entry which is preliminary data.</text>
</comment>
<sequence length="68" mass="7271">MPRHLHAAGATPCLRSTATVRPYIVIGTDAVFLGTEDLTTDAGAFSCQRPETHHLSRAKLVDLTLTPA</sequence>
<keyword evidence="2" id="KW-1185">Reference proteome</keyword>
<dbReference type="EMBL" id="NRRL01000093">
    <property type="protein sequence ID" value="MBK1670409.1"/>
    <property type="molecule type" value="Genomic_DNA"/>
</dbReference>
<proteinExistence type="predicted"/>
<evidence type="ECO:0000313" key="2">
    <source>
        <dbReference type="Proteomes" id="UP001296873"/>
    </source>
</evidence>
<dbReference type="Proteomes" id="UP001296873">
    <property type="component" value="Unassembled WGS sequence"/>
</dbReference>
<evidence type="ECO:0000313" key="1">
    <source>
        <dbReference type="EMBL" id="MBK1670409.1"/>
    </source>
</evidence>
<name>A0ABS1DJM0_9PROT</name>
<reference evidence="1 2" key="1">
    <citation type="journal article" date="2020" name="Microorganisms">
        <title>Osmotic Adaptation and Compatible Solute Biosynthesis of Phototrophic Bacteria as Revealed from Genome Analyses.</title>
        <authorList>
            <person name="Imhoff J.F."/>
            <person name="Rahn T."/>
            <person name="Kunzel S."/>
            <person name="Keller A."/>
            <person name="Neulinger S.C."/>
        </authorList>
    </citation>
    <scope>NUCLEOTIDE SEQUENCE [LARGE SCALE GENOMIC DNA]</scope>
    <source>
        <strain evidence="1 2">DSM 9895</strain>
    </source>
</reference>